<accession>W9RYB9</accession>
<evidence type="ECO:0000313" key="2">
    <source>
        <dbReference type="Proteomes" id="UP000030645"/>
    </source>
</evidence>
<reference evidence="2" key="1">
    <citation type="submission" date="2013-01" db="EMBL/GenBank/DDBJ databases">
        <title>Draft Genome Sequence of a Mulberry Tree, Morus notabilis C.K. Schneid.</title>
        <authorList>
            <person name="He N."/>
            <person name="Zhao S."/>
        </authorList>
    </citation>
    <scope>NUCLEOTIDE SEQUENCE</scope>
</reference>
<keyword evidence="2" id="KW-1185">Reference proteome</keyword>
<protein>
    <submittedName>
        <fullName evidence="1">Uncharacterized protein</fullName>
    </submittedName>
</protein>
<proteinExistence type="predicted"/>
<name>W9RYB9_9ROSA</name>
<dbReference type="AlphaFoldDB" id="W9RYB9"/>
<gene>
    <name evidence="1" type="ORF">L484_027527</name>
</gene>
<sequence length="69" mass="7672">MARGSDSCPHFSHNTAARPYHLSCPNPYLNSNIDPPSTSTTSVMVDNLYWNCVLTSSKLVTLEEQRSND</sequence>
<evidence type="ECO:0000313" key="1">
    <source>
        <dbReference type="EMBL" id="EXC17338.1"/>
    </source>
</evidence>
<dbReference type="Proteomes" id="UP000030645">
    <property type="component" value="Unassembled WGS sequence"/>
</dbReference>
<organism evidence="1 2">
    <name type="scientific">Morus notabilis</name>
    <dbReference type="NCBI Taxonomy" id="981085"/>
    <lineage>
        <taxon>Eukaryota</taxon>
        <taxon>Viridiplantae</taxon>
        <taxon>Streptophyta</taxon>
        <taxon>Embryophyta</taxon>
        <taxon>Tracheophyta</taxon>
        <taxon>Spermatophyta</taxon>
        <taxon>Magnoliopsida</taxon>
        <taxon>eudicotyledons</taxon>
        <taxon>Gunneridae</taxon>
        <taxon>Pentapetalae</taxon>
        <taxon>rosids</taxon>
        <taxon>fabids</taxon>
        <taxon>Rosales</taxon>
        <taxon>Moraceae</taxon>
        <taxon>Moreae</taxon>
        <taxon>Morus</taxon>
    </lineage>
</organism>
<dbReference type="EMBL" id="KE345811">
    <property type="protein sequence ID" value="EXC17338.1"/>
    <property type="molecule type" value="Genomic_DNA"/>
</dbReference>